<feature type="transmembrane region" description="Helical" evidence="7">
    <location>
        <begin position="69"/>
        <end position="88"/>
    </location>
</feature>
<feature type="transmembrane region" description="Helical" evidence="7">
    <location>
        <begin position="778"/>
        <end position="799"/>
    </location>
</feature>
<dbReference type="CDD" id="cd17352">
    <property type="entry name" value="MFS_MCT_SLC16"/>
    <property type="match status" value="1"/>
</dbReference>
<feature type="transmembrane region" description="Helical" evidence="7">
    <location>
        <begin position="745"/>
        <end position="766"/>
    </location>
</feature>
<dbReference type="SUPFAM" id="SSF103473">
    <property type="entry name" value="MFS general substrate transporter"/>
    <property type="match status" value="1"/>
</dbReference>
<accession>A0A9P9WK68</accession>
<dbReference type="InterPro" id="IPR036259">
    <property type="entry name" value="MFS_trans_sf"/>
</dbReference>
<evidence type="ECO:0000256" key="5">
    <source>
        <dbReference type="ARBA" id="ARBA00038359"/>
    </source>
</evidence>
<dbReference type="GO" id="GO:0016020">
    <property type="term" value="C:membrane"/>
    <property type="evidence" value="ECO:0007669"/>
    <property type="project" value="UniProtKB-SubCell"/>
</dbReference>
<feature type="transmembrane region" description="Helical" evidence="7">
    <location>
        <begin position="448"/>
        <end position="468"/>
    </location>
</feature>
<protein>
    <recommendedName>
        <fullName evidence="8">Major facilitator superfamily (MFS) profile domain-containing protein</fullName>
    </recommendedName>
</protein>
<feature type="transmembrane region" description="Helical" evidence="7">
    <location>
        <begin position="226"/>
        <end position="252"/>
    </location>
</feature>
<comment type="caution">
    <text evidence="9">The sequence shown here is derived from an EMBL/GenBank/DDBJ whole genome shotgun (WGS) entry which is preliminary data.</text>
</comment>
<evidence type="ECO:0000313" key="9">
    <source>
        <dbReference type="EMBL" id="KAI1867504.1"/>
    </source>
</evidence>
<feature type="transmembrane region" description="Helical" evidence="7">
    <location>
        <begin position="32"/>
        <end position="48"/>
    </location>
</feature>
<evidence type="ECO:0000256" key="3">
    <source>
        <dbReference type="ARBA" id="ARBA00022989"/>
    </source>
</evidence>
<dbReference type="EMBL" id="JAFIMR010000018">
    <property type="protein sequence ID" value="KAI1867504.1"/>
    <property type="molecule type" value="Genomic_DNA"/>
</dbReference>
<gene>
    <name evidence="9" type="ORF">JX265_007306</name>
</gene>
<evidence type="ECO:0000259" key="8">
    <source>
        <dbReference type="PROSITE" id="PS50850"/>
    </source>
</evidence>
<feature type="transmembrane region" description="Helical" evidence="7">
    <location>
        <begin position="510"/>
        <end position="532"/>
    </location>
</feature>
<dbReference type="InterPro" id="IPR052337">
    <property type="entry name" value="SAT4-like"/>
</dbReference>
<organism evidence="9 10">
    <name type="scientific">Neoarthrinium moseri</name>
    <dbReference type="NCBI Taxonomy" id="1658444"/>
    <lineage>
        <taxon>Eukaryota</taxon>
        <taxon>Fungi</taxon>
        <taxon>Dikarya</taxon>
        <taxon>Ascomycota</taxon>
        <taxon>Pezizomycotina</taxon>
        <taxon>Sordariomycetes</taxon>
        <taxon>Xylariomycetidae</taxon>
        <taxon>Amphisphaeriales</taxon>
        <taxon>Apiosporaceae</taxon>
        <taxon>Neoarthrinium</taxon>
    </lineage>
</organism>
<comment type="similarity">
    <text evidence="5">Belongs to the SAT4 family.</text>
</comment>
<proteinExistence type="inferred from homology"/>
<feature type="transmembrane region" description="Helical" evidence="7">
    <location>
        <begin position="712"/>
        <end position="733"/>
    </location>
</feature>
<keyword evidence="10" id="KW-1185">Reference proteome</keyword>
<feature type="transmembrane region" description="Helical" evidence="7">
    <location>
        <begin position="600"/>
        <end position="619"/>
    </location>
</feature>
<dbReference type="Pfam" id="PF20684">
    <property type="entry name" value="Fung_rhodopsin"/>
    <property type="match status" value="1"/>
</dbReference>
<dbReference type="PANTHER" id="PTHR33048:SF124">
    <property type="entry name" value="INTEGRAL MEMBRANE PROTEIN"/>
    <property type="match status" value="1"/>
</dbReference>
<sequence>MVNINGTEVILAPPAGYVVNFENPPQIGRTEIFAVVIVENILAFAFLCQRLYTKIVLMKEFQIEDATVILAWATSIGTQAELIQLYVVKAVGVHAWEMPLERYQYFSRVIFAAPLVYTFTVASAKATLCFFYRRLSPFRTYQIFVWITMFICVGSSMGIFFSLVFACKPLAASWEPTLAVTAQCLDRPAIYVATAGIGIITDVILLALPIPVVIGLNIPTRQKIIVVLLFAIGSITVVTSIVRLIILLPSLANPDQTYALTQGTLWICIESNLLIMCCCLPTLRRFFRHIAPTFIGEKVSSGDSTQPQNRYPLRTFGSGPKYNKGQKSRFDTLMRTQATRLDDDDHGMDDVGNLRPDVEYHDNVTNIRGGLETQSSEEDAKAGYESDDAIINSRTSHRCLMSASSDVPAPKDVAVASETTDSEDAPVDQEGPPPNGGHVAWLNVAGCFALYLNTLGLLNTFGVFQTYYEKELLRDSSASAISWIGSIQAFFLMSVGVFVGPLFDAGHCRALLVAGTCLLAVGFMTTSVAAAYWQVFLAQGVCIGLGTSCLAIPSIALVPMYFTPPRRTWAMSAATLGSGLGSTAYPIMFQALQTRIGFAWTVRVLGFISFAFCVFAIVVTKPRYKKTVGASQKMRSIGSIVREARLGERQYIIFVIAVFFNNVAFFEPLYYLQSYALDHGMRGQTVAGYLLAILNGSSIFGRLVPSAMAGKLGVVNTFIIIYFLSGASVFYWINANDAARNISFAVLYGFFSGGVVAFQPVVLTTITDDLAYLGTRLGALSILKGIGSLAGPPIAGAILQSAGGYLGVQLFTGFAIMLSVAFALGLRLMMGSPWTAK</sequence>
<dbReference type="PROSITE" id="PS50850">
    <property type="entry name" value="MFS"/>
    <property type="match status" value="1"/>
</dbReference>
<feature type="region of interest" description="Disordered" evidence="6">
    <location>
        <begin position="299"/>
        <end position="318"/>
    </location>
</feature>
<keyword evidence="4 7" id="KW-0472">Membrane</keyword>
<dbReference type="InterPro" id="IPR020846">
    <property type="entry name" value="MFS_dom"/>
</dbReference>
<feature type="transmembrane region" description="Helical" evidence="7">
    <location>
        <begin position="264"/>
        <end position="283"/>
    </location>
</feature>
<evidence type="ECO:0000256" key="7">
    <source>
        <dbReference type="SAM" id="Phobius"/>
    </source>
</evidence>
<feature type="transmembrane region" description="Helical" evidence="7">
    <location>
        <begin position="143"/>
        <end position="166"/>
    </location>
</feature>
<evidence type="ECO:0000313" key="10">
    <source>
        <dbReference type="Proteomes" id="UP000829685"/>
    </source>
</evidence>
<dbReference type="InterPro" id="IPR049326">
    <property type="entry name" value="Rhodopsin_dom_fungi"/>
</dbReference>
<dbReference type="GO" id="GO:0022857">
    <property type="term" value="F:transmembrane transporter activity"/>
    <property type="evidence" value="ECO:0007669"/>
    <property type="project" value="InterPro"/>
</dbReference>
<feature type="transmembrane region" description="Helical" evidence="7">
    <location>
        <begin position="189"/>
        <end position="214"/>
    </location>
</feature>
<feature type="transmembrane region" description="Helical" evidence="7">
    <location>
        <begin position="108"/>
        <end position="131"/>
    </location>
</feature>
<dbReference type="Gene3D" id="1.20.1250.20">
    <property type="entry name" value="MFS general substrate transporter like domains"/>
    <property type="match status" value="1"/>
</dbReference>
<comment type="subcellular location">
    <subcellularLocation>
        <location evidence="1">Membrane</location>
        <topology evidence="1">Multi-pass membrane protein</topology>
    </subcellularLocation>
</comment>
<dbReference type="Pfam" id="PF07690">
    <property type="entry name" value="MFS_1"/>
    <property type="match status" value="1"/>
</dbReference>
<feature type="domain" description="Major facilitator superfamily (MFS) profile" evidence="8">
    <location>
        <begin position="439"/>
        <end position="833"/>
    </location>
</feature>
<keyword evidence="2 7" id="KW-0812">Transmembrane</keyword>
<dbReference type="Proteomes" id="UP000829685">
    <property type="component" value="Unassembled WGS sequence"/>
</dbReference>
<feature type="transmembrane region" description="Helical" evidence="7">
    <location>
        <begin position="569"/>
        <end position="588"/>
    </location>
</feature>
<feature type="transmembrane region" description="Helical" evidence="7">
    <location>
        <begin position="805"/>
        <end position="829"/>
    </location>
</feature>
<evidence type="ECO:0000256" key="2">
    <source>
        <dbReference type="ARBA" id="ARBA00022692"/>
    </source>
</evidence>
<evidence type="ECO:0000256" key="4">
    <source>
        <dbReference type="ARBA" id="ARBA00023136"/>
    </source>
</evidence>
<keyword evidence="3 7" id="KW-1133">Transmembrane helix</keyword>
<name>A0A9P9WK68_9PEZI</name>
<evidence type="ECO:0000256" key="6">
    <source>
        <dbReference type="SAM" id="MobiDB-lite"/>
    </source>
</evidence>
<feature type="transmembrane region" description="Helical" evidence="7">
    <location>
        <begin position="686"/>
        <end position="705"/>
    </location>
</feature>
<feature type="transmembrane region" description="Helical" evidence="7">
    <location>
        <begin position="480"/>
        <end position="503"/>
    </location>
</feature>
<feature type="transmembrane region" description="Helical" evidence="7">
    <location>
        <begin position="651"/>
        <end position="671"/>
    </location>
</feature>
<feature type="region of interest" description="Disordered" evidence="6">
    <location>
        <begin position="414"/>
        <end position="434"/>
    </location>
</feature>
<dbReference type="InterPro" id="IPR011701">
    <property type="entry name" value="MFS"/>
</dbReference>
<dbReference type="AlphaFoldDB" id="A0A9P9WK68"/>
<evidence type="ECO:0000256" key="1">
    <source>
        <dbReference type="ARBA" id="ARBA00004141"/>
    </source>
</evidence>
<dbReference type="PANTHER" id="PTHR33048">
    <property type="entry name" value="PTH11-LIKE INTEGRAL MEMBRANE PROTEIN (AFU_ORTHOLOGUE AFUA_5G11245)"/>
    <property type="match status" value="1"/>
</dbReference>
<reference evidence="9" key="1">
    <citation type="submission" date="2021-03" db="EMBL/GenBank/DDBJ databases">
        <title>Revisited historic fungal species revealed as producer of novel bioactive compounds through whole genome sequencing and comparative genomics.</title>
        <authorList>
            <person name="Vignolle G.A."/>
            <person name="Hochenegger N."/>
            <person name="Mach R.L."/>
            <person name="Mach-Aigner A.R."/>
            <person name="Javad Rahimi M."/>
            <person name="Salim K.A."/>
            <person name="Chan C.M."/>
            <person name="Lim L.B.L."/>
            <person name="Cai F."/>
            <person name="Druzhinina I.S."/>
            <person name="U'Ren J.M."/>
            <person name="Derntl C."/>
        </authorList>
    </citation>
    <scope>NUCLEOTIDE SEQUENCE</scope>
    <source>
        <strain evidence="9">TUCIM 5799</strain>
    </source>
</reference>
<feature type="transmembrane region" description="Helical" evidence="7">
    <location>
        <begin position="538"/>
        <end position="562"/>
    </location>
</feature>